<dbReference type="EMBL" id="PISE01000065">
    <property type="protein sequence ID" value="PKG21716.1"/>
    <property type="molecule type" value="Genomic_DNA"/>
</dbReference>
<keyword evidence="3" id="KW-0175">Coiled coil</keyword>
<dbReference type="NCBIfam" id="TIGR03506">
    <property type="entry name" value="FlgEFG_subfam"/>
    <property type="match status" value="1"/>
</dbReference>
<sequence length="276" mass="30403">MNRVMLTATNTLTQLQQQMDSISNNIANIDTNGYKTQSTTFTDLLTQQFNNQKDAEKEVNRLTPNGIRQGVGAKLAQTQTVMTQGSITTSDRSLDTAFTKEGQLYRVQINNGDTNEVQYTRDGAFYLSPVSDTENMLVTKEGYSVLDENDNPIILSNKVKDYHISSTGTLTADLNGGEEQSINLGVSYANLPQLLEKRGNNLYGIAATAGNANEILTNLDGNLREQIAIQQNASEKSNVDMSSEMVNLMATQRAYQFQSRSITMADQMMGLVNGIR</sequence>
<feature type="domain" description="Flagellar basal-body/hook protein C-terminal" evidence="5">
    <location>
        <begin position="230"/>
        <end position="273"/>
    </location>
</feature>
<dbReference type="Pfam" id="PF06429">
    <property type="entry name" value="Flg_bbr_C"/>
    <property type="match status" value="1"/>
</dbReference>
<keyword evidence="8" id="KW-1185">Reference proteome</keyword>
<keyword evidence="2" id="KW-0975">Bacterial flagellum</keyword>
<accession>A0A2N0YWT2</accession>
<dbReference type="PANTHER" id="PTHR30435">
    <property type="entry name" value="FLAGELLAR PROTEIN"/>
    <property type="match status" value="1"/>
</dbReference>
<dbReference type="PANTHER" id="PTHR30435:SF19">
    <property type="entry name" value="FLAGELLAR BASAL-BODY ROD PROTEIN FLGG"/>
    <property type="match status" value="1"/>
</dbReference>
<organism evidence="7 8">
    <name type="scientific">Niallia nealsonii</name>
    <dbReference type="NCBI Taxonomy" id="115979"/>
    <lineage>
        <taxon>Bacteria</taxon>
        <taxon>Bacillati</taxon>
        <taxon>Bacillota</taxon>
        <taxon>Bacilli</taxon>
        <taxon>Bacillales</taxon>
        <taxon>Bacillaceae</taxon>
        <taxon>Niallia</taxon>
    </lineage>
</organism>
<dbReference type="GO" id="GO:0071978">
    <property type="term" value="P:bacterial-type flagellum-dependent swarming motility"/>
    <property type="evidence" value="ECO:0007669"/>
    <property type="project" value="TreeGrafter"/>
</dbReference>
<evidence type="ECO:0000259" key="4">
    <source>
        <dbReference type="Pfam" id="PF00460"/>
    </source>
</evidence>
<reference evidence="7 8" key="1">
    <citation type="journal article" date="2003" name="Int. J. Syst. Evol. Microbiol.">
        <title>Bacillus nealsonii sp. nov., isolated from a spacecraft-assembly facility, whose spores are gamma-radiation resistant.</title>
        <authorList>
            <person name="Venkateswaran K."/>
            <person name="Kempf M."/>
            <person name="Chen F."/>
            <person name="Satomi M."/>
            <person name="Nicholson W."/>
            <person name="Kern R."/>
        </authorList>
    </citation>
    <scope>NUCLEOTIDE SEQUENCE [LARGE SCALE GENOMIC DNA]</scope>
    <source>
        <strain evidence="7 8">FO-92</strain>
    </source>
</reference>
<dbReference type="OrthoDB" id="9804559at2"/>
<dbReference type="InterPro" id="IPR019776">
    <property type="entry name" value="Flagellar_basal_body_rod_CS"/>
</dbReference>
<keyword evidence="7" id="KW-0969">Cilium</keyword>
<dbReference type="InterPro" id="IPR037925">
    <property type="entry name" value="FlgE/F/G-like"/>
</dbReference>
<dbReference type="SUPFAM" id="SSF117143">
    <property type="entry name" value="Flagellar hook protein flgE"/>
    <property type="match status" value="1"/>
</dbReference>
<evidence type="ECO:0000313" key="8">
    <source>
        <dbReference type="Proteomes" id="UP000233375"/>
    </source>
</evidence>
<protein>
    <submittedName>
        <fullName evidence="7">Flagellar biosynthesis protein FlgG</fullName>
    </submittedName>
</protein>
<keyword evidence="7" id="KW-0966">Cell projection</keyword>
<feature type="domain" description="Flagellar hook protein FlgE/F/G-like D1" evidence="6">
    <location>
        <begin position="110"/>
        <end position="172"/>
    </location>
</feature>
<comment type="caution">
    <text evidence="7">The sequence shown here is derived from an EMBL/GenBank/DDBJ whole genome shotgun (WGS) entry which is preliminary data.</text>
</comment>
<keyword evidence="7" id="KW-0282">Flagellum</keyword>
<dbReference type="Pfam" id="PF22692">
    <property type="entry name" value="LlgE_F_G_D1"/>
    <property type="match status" value="1"/>
</dbReference>
<evidence type="ECO:0000259" key="6">
    <source>
        <dbReference type="Pfam" id="PF22692"/>
    </source>
</evidence>
<evidence type="ECO:0000259" key="5">
    <source>
        <dbReference type="Pfam" id="PF06429"/>
    </source>
</evidence>
<dbReference type="RefSeq" id="WP_101179299.1">
    <property type="nucleotide sequence ID" value="NZ_PISE01000065.1"/>
</dbReference>
<evidence type="ECO:0000256" key="2">
    <source>
        <dbReference type="RuleBase" id="RU362116"/>
    </source>
</evidence>
<dbReference type="Pfam" id="PF00460">
    <property type="entry name" value="Flg_bb_rod"/>
    <property type="match status" value="1"/>
</dbReference>
<evidence type="ECO:0000313" key="7">
    <source>
        <dbReference type="EMBL" id="PKG21716.1"/>
    </source>
</evidence>
<proteinExistence type="inferred from homology"/>
<gene>
    <name evidence="7" type="ORF">CWS01_20985</name>
</gene>
<comment type="similarity">
    <text evidence="1 2">Belongs to the flagella basal body rod proteins family.</text>
</comment>
<feature type="domain" description="Flagellar basal body rod protein N-terminal" evidence="4">
    <location>
        <begin position="5"/>
        <end position="35"/>
    </location>
</feature>
<dbReference type="InterPro" id="IPR020013">
    <property type="entry name" value="Flagellar_FlgE/F/G"/>
</dbReference>
<name>A0A2N0YWT2_9BACI</name>
<dbReference type="GO" id="GO:0009425">
    <property type="term" value="C:bacterial-type flagellum basal body"/>
    <property type="evidence" value="ECO:0007669"/>
    <property type="project" value="UniProtKB-SubCell"/>
</dbReference>
<dbReference type="AlphaFoldDB" id="A0A2N0YWT2"/>
<dbReference type="PROSITE" id="PS00588">
    <property type="entry name" value="FLAGELLA_BB_ROD"/>
    <property type="match status" value="1"/>
</dbReference>
<evidence type="ECO:0000256" key="3">
    <source>
        <dbReference type="SAM" id="Coils"/>
    </source>
</evidence>
<comment type="subcellular location">
    <subcellularLocation>
        <location evidence="2">Bacterial flagellum basal body</location>
    </subcellularLocation>
</comment>
<dbReference type="InterPro" id="IPR053967">
    <property type="entry name" value="LlgE_F_G-like_D1"/>
</dbReference>
<dbReference type="InterPro" id="IPR010930">
    <property type="entry name" value="Flg_bb/hook_C_dom"/>
</dbReference>
<dbReference type="InterPro" id="IPR001444">
    <property type="entry name" value="Flag_bb_rod_N"/>
</dbReference>
<evidence type="ECO:0000256" key="1">
    <source>
        <dbReference type="ARBA" id="ARBA00009677"/>
    </source>
</evidence>
<dbReference type="Proteomes" id="UP000233375">
    <property type="component" value="Unassembled WGS sequence"/>
</dbReference>
<feature type="coiled-coil region" evidence="3">
    <location>
        <begin position="5"/>
        <end position="32"/>
    </location>
</feature>